<dbReference type="EMBL" id="JNGW01000080">
    <property type="protein sequence ID" value="KDR52022.1"/>
    <property type="molecule type" value="Genomic_DNA"/>
</dbReference>
<proteinExistence type="inferred from homology"/>
<keyword evidence="4 7" id="KW-0812">Transmembrane</keyword>
<dbReference type="InterPro" id="IPR052518">
    <property type="entry name" value="CHR_Transporter"/>
</dbReference>
<keyword evidence="3" id="KW-1003">Cell membrane</keyword>
<evidence type="ECO:0000313" key="9">
    <source>
        <dbReference type="Proteomes" id="UP000027442"/>
    </source>
</evidence>
<evidence type="ECO:0000256" key="2">
    <source>
        <dbReference type="ARBA" id="ARBA00005262"/>
    </source>
</evidence>
<reference evidence="8 9" key="1">
    <citation type="submission" date="2013-08" db="EMBL/GenBank/DDBJ databases">
        <authorList>
            <person name="Weinstock G."/>
            <person name="Sodergren E."/>
            <person name="Wylie T."/>
            <person name="Fulton L."/>
            <person name="Fulton R."/>
            <person name="Fronick C."/>
            <person name="O'Laughlin M."/>
            <person name="Godfrey J."/>
            <person name="Miner T."/>
            <person name="Herter B."/>
            <person name="Appelbaum E."/>
            <person name="Cordes M."/>
            <person name="Lek S."/>
            <person name="Wollam A."/>
            <person name="Pepin K.H."/>
            <person name="Palsikar V.B."/>
            <person name="Mitreva M."/>
            <person name="Wilson R.K."/>
        </authorList>
    </citation>
    <scope>NUCLEOTIDE SEQUENCE [LARGE SCALE GENOMIC DNA]</scope>
    <source>
        <strain evidence="8 9">ATCC 15930</strain>
    </source>
</reference>
<comment type="caution">
    <text evidence="8">The sequence shown here is derived from an EMBL/GenBank/DDBJ whole genome shotgun (WGS) entry which is preliminary data.</text>
</comment>
<name>A0A069QH43_HOYLO</name>
<dbReference type="PANTHER" id="PTHR43663:SF1">
    <property type="entry name" value="CHROMATE TRANSPORTER"/>
    <property type="match status" value="1"/>
</dbReference>
<organism evidence="8 9">
    <name type="scientific">Hoylesella loescheii DSM 19665 = JCM 12249 = ATCC 15930</name>
    <dbReference type="NCBI Taxonomy" id="1122985"/>
    <lineage>
        <taxon>Bacteria</taxon>
        <taxon>Pseudomonadati</taxon>
        <taxon>Bacteroidota</taxon>
        <taxon>Bacteroidia</taxon>
        <taxon>Bacteroidales</taxon>
        <taxon>Prevotellaceae</taxon>
        <taxon>Hoylesella</taxon>
    </lineage>
</organism>
<evidence type="ECO:0000256" key="1">
    <source>
        <dbReference type="ARBA" id="ARBA00004651"/>
    </source>
</evidence>
<accession>A0A069QH43</accession>
<dbReference type="RefSeq" id="WP_018967707.1">
    <property type="nucleotide sequence ID" value="NZ_KB899216.1"/>
</dbReference>
<keyword evidence="5 7" id="KW-1133">Transmembrane helix</keyword>
<feature type="transmembrane region" description="Helical" evidence="7">
    <location>
        <begin position="7"/>
        <end position="28"/>
    </location>
</feature>
<dbReference type="HOGENOM" id="CLU_018106_1_2_10"/>
<dbReference type="InterPro" id="IPR003370">
    <property type="entry name" value="Chromate_transpt"/>
</dbReference>
<dbReference type="GO" id="GO:0015109">
    <property type="term" value="F:chromate transmembrane transporter activity"/>
    <property type="evidence" value="ECO:0007669"/>
    <property type="project" value="InterPro"/>
</dbReference>
<keyword evidence="9" id="KW-1185">Reference proteome</keyword>
<dbReference type="PATRIC" id="fig|1122985.7.peg.1970"/>
<keyword evidence="6 7" id="KW-0472">Membrane</keyword>
<feature type="transmembrane region" description="Helical" evidence="7">
    <location>
        <begin position="152"/>
        <end position="171"/>
    </location>
</feature>
<evidence type="ECO:0000256" key="5">
    <source>
        <dbReference type="ARBA" id="ARBA00022989"/>
    </source>
</evidence>
<feature type="transmembrane region" description="Helical" evidence="7">
    <location>
        <begin position="79"/>
        <end position="103"/>
    </location>
</feature>
<comment type="subcellular location">
    <subcellularLocation>
        <location evidence="1">Cell membrane</location>
        <topology evidence="1">Multi-pass membrane protein</topology>
    </subcellularLocation>
</comment>
<dbReference type="Pfam" id="PF02417">
    <property type="entry name" value="Chromate_transp"/>
    <property type="match status" value="1"/>
</dbReference>
<evidence type="ECO:0000256" key="6">
    <source>
        <dbReference type="ARBA" id="ARBA00023136"/>
    </source>
</evidence>
<dbReference type="PANTHER" id="PTHR43663">
    <property type="entry name" value="CHROMATE TRANSPORT PROTEIN-RELATED"/>
    <property type="match status" value="1"/>
</dbReference>
<gene>
    <name evidence="8" type="ORF">HMPREF1991_01897</name>
</gene>
<feature type="transmembrane region" description="Helical" evidence="7">
    <location>
        <begin position="115"/>
        <end position="140"/>
    </location>
</feature>
<dbReference type="AlphaFoldDB" id="A0A069QH43"/>
<sequence>MIFLELFYTFFIIGLFGFGGGYGMLSLIQTETVIHHQWLSSAEFTNIVAISQMTPGPIGINAATYCGYTAAHNAGFNTWMAMLGSATATFALVLPSLILMILISKMFMKYMNTSAVQNVFAGLRPAVVGLLAAAALLLMTEENFSSPFINPWQFGISLFLFATTFAGTKFLKINPIRMIGYAAVAGLLLLY</sequence>
<evidence type="ECO:0000256" key="3">
    <source>
        <dbReference type="ARBA" id="ARBA00022475"/>
    </source>
</evidence>
<evidence type="ECO:0000313" key="8">
    <source>
        <dbReference type="EMBL" id="KDR52022.1"/>
    </source>
</evidence>
<dbReference type="eggNOG" id="COG2059">
    <property type="taxonomic scope" value="Bacteria"/>
</dbReference>
<dbReference type="GO" id="GO:0005886">
    <property type="term" value="C:plasma membrane"/>
    <property type="evidence" value="ECO:0007669"/>
    <property type="project" value="UniProtKB-SubCell"/>
</dbReference>
<evidence type="ECO:0000256" key="7">
    <source>
        <dbReference type="SAM" id="Phobius"/>
    </source>
</evidence>
<dbReference type="Proteomes" id="UP000027442">
    <property type="component" value="Unassembled WGS sequence"/>
</dbReference>
<evidence type="ECO:0000256" key="4">
    <source>
        <dbReference type="ARBA" id="ARBA00022692"/>
    </source>
</evidence>
<protein>
    <submittedName>
        <fullName evidence="8">Chromate transport protein</fullName>
    </submittedName>
</protein>
<comment type="similarity">
    <text evidence="2">Belongs to the chromate ion transporter (CHR) (TC 2.A.51) family.</text>
</comment>